<dbReference type="SUPFAM" id="SSF56672">
    <property type="entry name" value="DNA/RNA polymerases"/>
    <property type="match status" value="1"/>
</dbReference>
<protein>
    <submittedName>
        <fullName evidence="1">Uncharacterized protein</fullName>
    </submittedName>
</protein>
<keyword evidence="2" id="KW-1185">Reference proteome</keyword>
<dbReference type="Proteomes" id="UP000024635">
    <property type="component" value="Unassembled WGS sequence"/>
</dbReference>
<dbReference type="AlphaFoldDB" id="A0A016VLN9"/>
<dbReference type="EMBL" id="JARK01001344">
    <property type="protein sequence ID" value="EYC27937.1"/>
    <property type="molecule type" value="Genomic_DNA"/>
</dbReference>
<accession>A0A016VLN9</accession>
<sequence length="110" mass="12341">MELLHTLVTPSSLAEPSTNTTHVSALYSRESTTTDSVSVWRNEPSCRLTAEGRLLVLEAIHKMTHPKDVSQLRAFLGLDFYGTFLKDLRNFCAPLDAPTKKDVVYTWTPC</sequence>
<proteinExistence type="predicted"/>
<organism evidence="1 2">
    <name type="scientific">Ancylostoma ceylanicum</name>
    <dbReference type="NCBI Taxonomy" id="53326"/>
    <lineage>
        <taxon>Eukaryota</taxon>
        <taxon>Metazoa</taxon>
        <taxon>Ecdysozoa</taxon>
        <taxon>Nematoda</taxon>
        <taxon>Chromadorea</taxon>
        <taxon>Rhabditida</taxon>
        <taxon>Rhabditina</taxon>
        <taxon>Rhabditomorpha</taxon>
        <taxon>Strongyloidea</taxon>
        <taxon>Ancylostomatidae</taxon>
        <taxon>Ancylostomatinae</taxon>
        <taxon>Ancylostoma</taxon>
    </lineage>
</organism>
<comment type="caution">
    <text evidence="1">The sequence shown here is derived from an EMBL/GenBank/DDBJ whole genome shotgun (WGS) entry which is preliminary data.</text>
</comment>
<reference evidence="2" key="1">
    <citation type="journal article" date="2015" name="Nat. Genet.">
        <title>The genome and transcriptome of the zoonotic hookworm Ancylostoma ceylanicum identify infection-specific gene families.</title>
        <authorList>
            <person name="Schwarz E.M."/>
            <person name="Hu Y."/>
            <person name="Antoshechkin I."/>
            <person name="Miller M.M."/>
            <person name="Sternberg P.W."/>
            <person name="Aroian R.V."/>
        </authorList>
    </citation>
    <scope>NUCLEOTIDE SEQUENCE</scope>
    <source>
        <strain evidence="2">HY135</strain>
    </source>
</reference>
<gene>
    <name evidence="1" type="primary">Acey_s0008.g26</name>
    <name evidence="1" type="ORF">Y032_0008g26</name>
</gene>
<dbReference type="Gene3D" id="3.30.70.270">
    <property type="match status" value="1"/>
</dbReference>
<dbReference type="InterPro" id="IPR043502">
    <property type="entry name" value="DNA/RNA_pol_sf"/>
</dbReference>
<evidence type="ECO:0000313" key="2">
    <source>
        <dbReference type="Proteomes" id="UP000024635"/>
    </source>
</evidence>
<name>A0A016VLN9_9BILA</name>
<dbReference type="OrthoDB" id="5855384at2759"/>
<dbReference type="InterPro" id="IPR043128">
    <property type="entry name" value="Rev_trsase/Diguanyl_cyclase"/>
</dbReference>
<evidence type="ECO:0000313" key="1">
    <source>
        <dbReference type="EMBL" id="EYC27937.1"/>
    </source>
</evidence>